<dbReference type="RefSeq" id="WP_074730643.1">
    <property type="nucleotide sequence ID" value="NZ_FOGW01000012.1"/>
</dbReference>
<dbReference type="AlphaFoldDB" id="A0A1H9SQX2"/>
<protein>
    <submittedName>
        <fullName evidence="1">Uncharacterized protein</fullName>
    </submittedName>
</protein>
<name>A0A1H9SQX2_9FIRM</name>
<dbReference type="EMBL" id="FOGW01000012">
    <property type="protein sequence ID" value="SER87410.1"/>
    <property type="molecule type" value="Genomic_DNA"/>
</dbReference>
<evidence type="ECO:0000313" key="1">
    <source>
        <dbReference type="EMBL" id="SER87410.1"/>
    </source>
</evidence>
<evidence type="ECO:0000313" key="2">
    <source>
        <dbReference type="Proteomes" id="UP000182471"/>
    </source>
</evidence>
<dbReference type="Proteomes" id="UP000182471">
    <property type="component" value="Unassembled WGS sequence"/>
</dbReference>
<reference evidence="2" key="1">
    <citation type="submission" date="2016-10" db="EMBL/GenBank/DDBJ databases">
        <authorList>
            <person name="Varghese N."/>
            <person name="Submissions S."/>
        </authorList>
    </citation>
    <scope>NUCLEOTIDE SEQUENCE [LARGE SCALE GENOMIC DNA]</scope>
    <source>
        <strain evidence="2">S1b</strain>
    </source>
</reference>
<organism evidence="1 2">
    <name type="scientific">Lachnobacterium bovis</name>
    <dbReference type="NCBI Taxonomy" id="140626"/>
    <lineage>
        <taxon>Bacteria</taxon>
        <taxon>Bacillati</taxon>
        <taxon>Bacillota</taxon>
        <taxon>Clostridia</taxon>
        <taxon>Lachnospirales</taxon>
        <taxon>Lachnospiraceae</taxon>
        <taxon>Lachnobacterium</taxon>
    </lineage>
</organism>
<proteinExistence type="predicted"/>
<sequence length="115" mass="13044">MRLYLAKSLEGLSMYGPIYDLGSGVPDKVEDYVMEFDEHDWLMDNLVGRINATCDTLLDDGDVDYIPAEKCEKLISLLDDLPDQFVPQKYIKVVSVLKDFATRALEYNTGIAIEM</sequence>
<gene>
    <name evidence="1" type="ORF">SAMN02910429_01341</name>
</gene>
<keyword evidence="2" id="KW-1185">Reference proteome</keyword>
<accession>A0A1H9SQX2</accession>